<sequence length="42" mass="4194">MFRRIVIALSASSLLLGGVAQTANAATGDGALLTLTVTAFSN</sequence>
<dbReference type="EMBL" id="CAESAJ010000062">
    <property type="protein sequence ID" value="CAB4337667.1"/>
    <property type="molecule type" value="Genomic_DNA"/>
</dbReference>
<proteinExistence type="predicted"/>
<dbReference type="AlphaFoldDB" id="A0A6J5Z9G9"/>
<name>A0A6J5Z9G9_9ZZZZ</name>
<gene>
    <name evidence="1" type="ORF">UFOPK3770_00693</name>
</gene>
<reference evidence="1" key="1">
    <citation type="submission" date="2020-05" db="EMBL/GenBank/DDBJ databases">
        <authorList>
            <person name="Chiriac C."/>
            <person name="Salcher M."/>
            <person name="Ghai R."/>
            <person name="Kavagutti S V."/>
        </authorList>
    </citation>
    <scope>NUCLEOTIDE SEQUENCE</scope>
</reference>
<protein>
    <submittedName>
        <fullName evidence="1">Unannotated protein</fullName>
    </submittedName>
</protein>
<organism evidence="1">
    <name type="scientific">freshwater metagenome</name>
    <dbReference type="NCBI Taxonomy" id="449393"/>
    <lineage>
        <taxon>unclassified sequences</taxon>
        <taxon>metagenomes</taxon>
        <taxon>ecological metagenomes</taxon>
    </lineage>
</organism>
<evidence type="ECO:0000313" key="1">
    <source>
        <dbReference type="EMBL" id="CAB4337667.1"/>
    </source>
</evidence>
<accession>A0A6J5Z9G9</accession>